<reference evidence="1 2" key="1">
    <citation type="journal article" date="2013" name="Genome Announc.">
        <title>Genome Sequence of Streptomyces violaceusniger Strain SPC6, a Halotolerant Streptomycete That Exhibits Rapid Growth and Development.</title>
        <authorList>
            <person name="Chen X."/>
            <person name="Zhang B."/>
            <person name="Zhang W."/>
            <person name="Wu X."/>
            <person name="Zhang M."/>
            <person name="Chen T."/>
            <person name="Liu G."/>
            <person name="Dyson P."/>
        </authorList>
    </citation>
    <scope>NUCLEOTIDE SEQUENCE [LARGE SCALE GENOMIC DNA]</scope>
    <source>
        <strain evidence="1 2">SPC6</strain>
    </source>
</reference>
<dbReference type="AlphaFoldDB" id="A0A1D3E1G9"/>
<protein>
    <submittedName>
        <fullName evidence="1">Uncharacterized protein</fullName>
    </submittedName>
</protein>
<dbReference type="STRING" id="1306406.J116_027820"/>
<dbReference type="EMBL" id="ASHX02000001">
    <property type="protein sequence ID" value="OEJ98429.1"/>
    <property type="molecule type" value="Genomic_DNA"/>
</dbReference>
<organism evidence="1 2">
    <name type="scientific">Streptomyces thermolilacinus SPC6</name>
    <dbReference type="NCBI Taxonomy" id="1306406"/>
    <lineage>
        <taxon>Bacteria</taxon>
        <taxon>Bacillati</taxon>
        <taxon>Actinomycetota</taxon>
        <taxon>Actinomycetes</taxon>
        <taxon>Kitasatosporales</taxon>
        <taxon>Streptomycetaceae</taxon>
        <taxon>Streptomyces</taxon>
    </lineage>
</organism>
<dbReference type="eggNOG" id="ENOG5030I16">
    <property type="taxonomic scope" value="Bacteria"/>
</dbReference>
<dbReference type="Proteomes" id="UP000095329">
    <property type="component" value="Unassembled WGS sequence"/>
</dbReference>
<dbReference type="OrthoDB" id="3384902at2"/>
<gene>
    <name evidence="1" type="ORF">J116_027820</name>
</gene>
<proteinExistence type="predicted"/>
<sequence length="144" mass="15841">MPLLPERAWSDDDWERIQRGYAARDMDEKWHVFTEGRVVHVHRSWKGQGIYAATFAPADGGGWHIADAVVERDPTRYRGTDDAYDCVMLELVLSAIVLGEPASALRAKLVEVTRRGHGAAEAPAGVIQHSAVGLRTPDSAPPSR</sequence>
<keyword evidence="2" id="KW-1185">Reference proteome</keyword>
<evidence type="ECO:0000313" key="1">
    <source>
        <dbReference type="EMBL" id="OEJ98429.1"/>
    </source>
</evidence>
<evidence type="ECO:0000313" key="2">
    <source>
        <dbReference type="Proteomes" id="UP000095329"/>
    </source>
</evidence>
<dbReference type="RefSeq" id="WP_037948528.1">
    <property type="nucleotide sequence ID" value="NZ_ASHX02000001.1"/>
</dbReference>
<accession>A0A1D3E1G9</accession>
<name>A0A1D3E1G9_9ACTN</name>
<comment type="caution">
    <text evidence="1">The sequence shown here is derived from an EMBL/GenBank/DDBJ whole genome shotgun (WGS) entry which is preliminary data.</text>
</comment>